<protein>
    <submittedName>
        <fullName evidence="1">Uncharacterized protein</fullName>
    </submittedName>
</protein>
<proteinExistence type="predicted"/>
<organism evidence="1 2">
    <name type="scientific">Rhododendron molle</name>
    <name type="common">Chinese azalea</name>
    <name type="synonym">Azalea mollis</name>
    <dbReference type="NCBI Taxonomy" id="49168"/>
    <lineage>
        <taxon>Eukaryota</taxon>
        <taxon>Viridiplantae</taxon>
        <taxon>Streptophyta</taxon>
        <taxon>Embryophyta</taxon>
        <taxon>Tracheophyta</taxon>
        <taxon>Spermatophyta</taxon>
        <taxon>Magnoliopsida</taxon>
        <taxon>eudicotyledons</taxon>
        <taxon>Gunneridae</taxon>
        <taxon>Pentapetalae</taxon>
        <taxon>asterids</taxon>
        <taxon>Ericales</taxon>
        <taxon>Ericaceae</taxon>
        <taxon>Ericoideae</taxon>
        <taxon>Rhodoreae</taxon>
        <taxon>Rhododendron</taxon>
    </lineage>
</organism>
<gene>
    <name evidence="1" type="ORF">RHMOL_Rhmol03G0153800</name>
</gene>
<comment type="caution">
    <text evidence="1">The sequence shown here is derived from an EMBL/GenBank/DDBJ whole genome shotgun (WGS) entry which is preliminary data.</text>
</comment>
<evidence type="ECO:0000313" key="1">
    <source>
        <dbReference type="EMBL" id="KAI8564061.1"/>
    </source>
</evidence>
<dbReference type="Proteomes" id="UP001062846">
    <property type="component" value="Chromosome 3"/>
</dbReference>
<reference evidence="1" key="1">
    <citation type="submission" date="2022-02" db="EMBL/GenBank/DDBJ databases">
        <title>Plant Genome Project.</title>
        <authorList>
            <person name="Zhang R.-G."/>
        </authorList>
    </citation>
    <scope>NUCLEOTIDE SEQUENCE</scope>
    <source>
        <strain evidence="1">AT1</strain>
    </source>
</reference>
<evidence type="ECO:0000313" key="2">
    <source>
        <dbReference type="Proteomes" id="UP001062846"/>
    </source>
</evidence>
<accession>A0ACC0PFZ0</accession>
<name>A0ACC0PFZ0_RHOML</name>
<keyword evidence="2" id="KW-1185">Reference proteome</keyword>
<sequence length="315" mass="36052">MPYLFDRRFLSLPTAGVDFLLSSPSPLILIAVVSHYLQEYHCVIKALVMWRYSPPYYSPPRRGYGGRARSPPRRGYGRSKEQNNGSLLVRNIPLDCRPEELRVPFERFGLVRDVYIPRDYHTGEPRGFAFVQFVDPYEAAEAQYHMNRAIFAGREITVVVAAETRKRPEEMRRRSSVRGTSGYGGRQSRYGRSRSRSVSRSCSPHYPSGSRSRHRSRSYSPAPRHRADYSISPNRRQVDHTRSPREPPKERDSDRGRRSYSPGYENDGDEKQNGDAYGKKAAYDSDEARRPWKSSPGRASRSPSGSRSRSADLSP</sequence>
<dbReference type="EMBL" id="CM046390">
    <property type="protein sequence ID" value="KAI8564061.1"/>
    <property type="molecule type" value="Genomic_DNA"/>
</dbReference>